<dbReference type="EMBL" id="VTPX01000002">
    <property type="protein sequence ID" value="KAA0019562.1"/>
    <property type="molecule type" value="Genomic_DNA"/>
</dbReference>
<reference evidence="1 2" key="1">
    <citation type="submission" date="2019-08" db="EMBL/GenBank/DDBJ databases">
        <title>Bioinformatics analysis of the strain L3 and L5.</title>
        <authorList>
            <person name="Li X."/>
        </authorList>
    </citation>
    <scope>NUCLEOTIDE SEQUENCE [LARGE SCALE GENOMIC DNA]</scope>
    <source>
        <strain evidence="1 2">L3</strain>
    </source>
</reference>
<keyword evidence="2" id="KW-1185">Reference proteome</keyword>
<protein>
    <submittedName>
        <fullName evidence="1">Uncharacterized protein</fullName>
    </submittedName>
</protein>
<dbReference type="RefSeq" id="WP_149434167.1">
    <property type="nucleotide sequence ID" value="NZ_VTPX01000002.1"/>
</dbReference>
<comment type="caution">
    <text evidence="1">The sequence shown here is derived from an EMBL/GenBank/DDBJ whole genome shotgun (WGS) entry which is preliminary data.</text>
</comment>
<dbReference type="Proteomes" id="UP000466024">
    <property type="component" value="Unassembled WGS sequence"/>
</dbReference>
<name>A0A640WGU2_9GAMM</name>
<evidence type="ECO:0000313" key="2">
    <source>
        <dbReference type="Proteomes" id="UP000466024"/>
    </source>
</evidence>
<proteinExistence type="predicted"/>
<gene>
    <name evidence="1" type="ORF">F0A16_04255</name>
</gene>
<dbReference type="AlphaFoldDB" id="A0A640WGU2"/>
<evidence type="ECO:0000313" key="1">
    <source>
        <dbReference type="EMBL" id="KAA0019562.1"/>
    </source>
</evidence>
<organism evidence="1 2">
    <name type="scientific">Salinicola corii</name>
    <dbReference type="NCBI Taxonomy" id="2606937"/>
    <lineage>
        <taxon>Bacteria</taxon>
        <taxon>Pseudomonadati</taxon>
        <taxon>Pseudomonadota</taxon>
        <taxon>Gammaproteobacteria</taxon>
        <taxon>Oceanospirillales</taxon>
        <taxon>Halomonadaceae</taxon>
        <taxon>Salinicola</taxon>
    </lineage>
</organism>
<accession>A0A640WGU2</accession>
<sequence>MIRVTLDLTCSICDHDQFHLPVRADERQQVRCANCTAFKCYSADLEKAMIALSRDRKRRSGQGQANAA</sequence>